<dbReference type="InParanoid" id="A0A2G4YSN1"/>
<dbReference type="RefSeq" id="WP_099472166.1">
    <property type="nucleotide sequence ID" value="NZ_CP041025.1"/>
</dbReference>
<dbReference type="Gene3D" id="3.40.50.720">
    <property type="entry name" value="NAD(P)-binding Rossmann-like Domain"/>
    <property type="match status" value="1"/>
</dbReference>
<gene>
    <name evidence="3" type="primary">xdhC</name>
    <name evidence="3" type="ORF">CRD36_07690</name>
</gene>
<evidence type="ECO:0000313" key="3">
    <source>
        <dbReference type="EMBL" id="PHZ85277.1"/>
    </source>
</evidence>
<dbReference type="InterPro" id="IPR003777">
    <property type="entry name" value="XdhC_CoxI"/>
</dbReference>
<feature type="domain" description="XdhC- CoxI" evidence="1">
    <location>
        <begin position="18"/>
        <end position="71"/>
    </location>
</feature>
<dbReference type="InterPro" id="IPR027051">
    <property type="entry name" value="XdhC_Rossmann_dom"/>
</dbReference>
<dbReference type="EMBL" id="PDEM01000016">
    <property type="protein sequence ID" value="PHZ85277.1"/>
    <property type="molecule type" value="Genomic_DNA"/>
</dbReference>
<dbReference type="OrthoDB" id="61481at2"/>
<dbReference type="AlphaFoldDB" id="A0A2G4YSN1"/>
<evidence type="ECO:0000313" key="4">
    <source>
        <dbReference type="Proteomes" id="UP000229730"/>
    </source>
</evidence>
<reference evidence="3 4" key="1">
    <citation type="submission" date="2017-10" db="EMBL/GenBank/DDBJ databases">
        <title>Frigbacter circumglobatus gen. nov. sp. nov., isolated from sediment cultured in situ.</title>
        <authorList>
            <person name="Zhao Z."/>
        </authorList>
    </citation>
    <scope>NUCLEOTIDE SEQUENCE [LARGE SCALE GENOMIC DNA]</scope>
    <source>
        <strain evidence="3 4">ZYL</strain>
    </source>
</reference>
<dbReference type="NCBIfam" id="TIGR02964">
    <property type="entry name" value="xanthine_xdhC"/>
    <property type="match status" value="1"/>
</dbReference>
<comment type="caution">
    <text evidence="3">The sequence shown here is derived from an EMBL/GenBank/DDBJ whole genome shotgun (WGS) entry which is preliminary data.</text>
</comment>
<dbReference type="InterPro" id="IPR052698">
    <property type="entry name" value="MoCofactor_Util/Proc"/>
</dbReference>
<accession>A0A2G4YSN1</accession>
<dbReference type="InterPro" id="IPR014308">
    <property type="entry name" value="Xanthine_DH_XdhC"/>
</dbReference>
<dbReference type="Proteomes" id="UP000229730">
    <property type="component" value="Unassembled WGS sequence"/>
</dbReference>
<evidence type="ECO:0000259" key="2">
    <source>
        <dbReference type="Pfam" id="PF13478"/>
    </source>
</evidence>
<sequence>MTHWTAEATKLITTHGWAVLVTVSAAHGSIPREAGAKMLVGPEGIKGTIGGGTLEQMAMQQARLMAGSDGPYVRQLDVPLGPKTQQCCGGRVELLLERLDPQHLELLTKIETADASLTLSSLQSVLTGPDVQKAILPEPVETILQTADTLIEPLGDRRTPLYLFGAGHVGKAIVARLDNLPFRVIWVDRREAEFPNYAPANVEKRISTASVEVVAEAPPGCAYLVMSYSHRIDYAITAAILARGDAAYCGLIGSKTKRTRFLKRFREEDGLSEEDCARLTCPIGLSSIPGKAPEIVAIGVIAQLLEIFG</sequence>
<feature type="domain" description="XdhC Rossmann" evidence="2">
    <location>
        <begin position="161"/>
        <end position="304"/>
    </location>
</feature>
<dbReference type="Pfam" id="PF13478">
    <property type="entry name" value="XdhC_C"/>
    <property type="match status" value="1"/>
</dbReference>
<dbReference type="PANTHER" id="PTHR30388:SF6">
    <property type="entry name" value="XANTHINE DEHYDROGENASE SUBUNIT A-RELATED"/>
    <property type="match status" value="1"/>
</dbReference>
<dbReference type="Pfam" id="PF02625">
    <property type="entry name" value="XdhC_CoxI"/>
    <property type="match status" value="1"/>
</dbReference>
<organism evidence="3 4">
    <name type="scientific">Paremcibacter congregatus</name>
    <dbReference type="NCBI Taxonomy" id="2043170"/>
    <lineage>
        <taxon>Bacteria</taxon>
        <taxon>Pseudomonadati</taxon>
        <taxon>Pseudomonadota</taxon>
        <taxon>Alphaproteobacteria</taxon>
        <taxon>Emcibacterales</taxon>
        <taxon>Emcibacteraceae</taxon>
        <taxon>Paremcibacter</taxon>
    </lineage>
</organism>
<dbReference type="PANTHER" id="PTHR30388">
    <property type="entry name" value="ALDEHYDE OXIDOREDUCTASE MOLYBDENUM COFACTOR ASSEMBLY PROTEIN"/>
    <property type="match status" value="1"/>
</dbReference>
<protein>
    <submittedName>
        <fullName evidence="3">Xanthine dehydrogenase accessory protein XdhC</fullName>
    </submittedName>
</protein>
<name>A0A2G4YSN1_9PROT</name>
<proteinExistence type="predicted"/>
<keyword evidence="4" id="KW-1185">Reference proteome</keyword>
<evidence type="ECO:0000259" key="1">
    <source>
        <dbReference type="Pfam" id="PF02625"/>
    </source>
</evidence>